<dbReference type="EMBL" id="JAFNEN010000305">
    <property type="protein sequence ID" value="KAG8186338.1"/>
    <property type="molecule type" value="Genomic_DNA"/>
</dbReference>
<organism evidence="1 2">
    <name type="scientific">Oedothorax gibbosus</name>
    <dbReference type="NCBI Taxonomy" id="931172"/>
    <lineage>
        <taxon>Eukaryota</taxon>
        <taxon>Metazoa</taxon>
        <taxon>Ecdysozoa</taxon>
        <taxon>Arthropoda</taxon>
        <taxon>Chelicerata</taxon>
        <taxon>Arachnida</taxon>
        <taxon>Araneae</taxon>
        <taxon>Araneomorphae</taxon>
        <taxon>Entelegynae</taxon>
        <taxon>Araneoidea</taxon>
        <taxon>Linyphiidae</taxon>
        <taxon>Erigoninae</taxon>
        <taxon>Oedothorax</taxon>
    </lineage>
</organism>
<keyword evidence="2" id="KW-1185">Reference proteome</keyword>
<gene>
    <name evidence="1" type="ORF">JTE90_005870</name>
</gene>
<protein>
    <submittedName>
        <fullName evidence="1">Uncharacterized protein</fullName>
    </submittedName>
</protein>
<sequence>MAIRAAIHRIISPSIVSLPKSALSTTACGAKLPTNSFRGGHAHYTPFPHTSQARTFLLPNKVVKEVDGIEGAGRCFEVFLEDEVKGLRML</sequence>
<comment type="caution">
    <text evidence="1">The sequence shown here is derived from an EMBL/GenBank/DDBJ whole genome shotgun (WGS) entry which is preliminary data.</text>
</comment>
<evidence type="ECO:0000313" key="1">
    <source>
        <dbReference type="EMBL" id="KAG8186338.1"/>
    </source>
</evidence>
<proteinExistence type="predicted"/>
<name>A0AAV6URR6_9ARAC</name>
<accession>A0AAV6URR6</accession>
<dbReference type="Proteomes" id="UP000827092">
    <property type="component" value="Unassembled WGS sequence"/>
</dbReference>
<evidence type="ECO:0000313" key="2">
    <source>
        <dbReference type="Proteomes" id="UP000827092"/>
    </source>
</evidence>
<dbReference type="AlphaFoldDB" id="A0AAV6URR6"/>
<reference evidence="1 2" key="1">
    <citation type="journal article" date="2022" name="Nat. Ecol. Evol.">
        <title>A masculinizing supergene underlies an exaggerated male reproductive morph in a spider.</title>
        <authorList>
            <person name="Hendrickx F."/>
            <person name="De Corte Z."/>
            <person name="Sonet G."/>
            <person name="Van Belleghem S.M."/>
            <person name="Kostlbacher S."/>
            <person name="Vangestel C."/>
        </authorList>
    </citation>
    <scope>NUCLEOTIDE SEQUENCE [LARGE SCALE GENOMIC DNA]</scope>
    <source>
        <strain evidence="1">W744_W776</strain>
    </source>
</reference>